<evidence type="ECO:0000313" key="3">
    <source>
        <dbReference type="Proteomes" id="UP000244905"/>
    </source>
</evidence>
<evidence type="ECO:0000313" key="2">
    <source>
        <dbReference type="EMBL" id="PWB02854.1"/>
    </source>
</evidence>
<protein>
    <recommendedName>
        <fullName evidence="4">T9SS C-terminal target domain-containing protein</fullName>
    </recommendedName>
</protein>
<proteinExistence type="predicted"/>
<feature type="signal peptide" evidence="1">
    <location>
        <begin position="1"/>
        <end position="26"/>
    </location>
</feature>
<comment type="caution">
    <text evidence="2">The sequence shown here is derived from an EMBL/GenBank/DDBJ whole genome shotgun (WGS) entry which is preliminary data.</text>
</comment>
<organism evidence="2 3">
    <name type="scientific">Duncaniella muris</name>
    <dbReference type="NCBI Taxonomy" id="2094150"/>
    <lineage>
        <taxon>Bacteria</taxon>
        <taxon>Pseudomonadati</taxon>
        <taxon>Bacteroidota</taxon>
        <taxon>Bacteroidia</taxon>
        <taxon>Bacteroidales</taxon>
        <taxon>Muribaculaceae</taxon>
        <taxon>Duncaniella</taxon>
    </lineage>
</organism>
<dbReference type="GeneID" id="82525767"/>
<name>A0A2V1IRQ1_9BACT</name>
<dbReference type="RefSeq" id="WP_107031919.1">
    <property type="nucleotide sequence ID" value="NZ_CAOLYA010000025.1"/>
</dbReference>
<sequence length="466" mass="53088">MKHFSLIKAIAATFGVSFLTFQPMQAESTYRLVTNNDMIIDRCVYLLVAEDLNIAAANEMNSPSGIKTTAITRSGNGIISLPDKHSVGEYSIFYTELQKTCDCGSPELHVDYPWTFRPLFSNDYLTYYYTDGIKTGPLAIKPRRYHYYTTVDIDPESHTCATSFYLEGAKANCYGLWFKEESGEYILNTYAPETDGLHRMQLYRKEIYDLKVMEIKKTDSTYNIKIHVKTFDESNDYSKGHLMYVFSDEETLFNDDIYYDPETVILKNYNSGDLEINYTGNKKYLWLIRDHGANERFTDAIKVEVKETQIPPTSAEYNHFTPPAAEGYSVGTYIDFEPKDADVKIYYTLDGQNPIIPKSEISALTDNNSEEEEHKGKTYDLDIRPLIYKGSPLSIRYIAVKAGHSPSSVATVNIPGIPTSITLTEADNTQKKPEYFNMQGLQVHAPLAPGFYIRKHNGKTEKIIIR</sequence>
<dbReference type="AlphaFoldDB" id="A0A2V1IRQ1"/>
<reference evidence="3" key="1">
    <citation type="submission" date="2018-02" db="EMBL/GenBank/DDBJ databases">
        <authorList>
            <person name="Clavel T."/>
            <person name="Strowig T."/>
        </authorList>
    </citation>
    <scope>NUCLEOTIDE SEQUENCE [LARGE SCALE GENOMIC DNA]</scope>
    <source>
        <strain evidence="3">DSM 103720</strain>
    </source>
</reference>
<evidence type="ECO:0000256" key="1">
    <source>
        <dbReference type="SAM" id="SignalP"/>
    </source>
</evidence>
<dbReference type="Proteomes" id="UP000244905">
    <property type="component" value="Unassembled WGS sequence"/>
</dbReference>
<feature type="chain" id="PRO_5015956287" description="T9SS C-terminal target domain-containing protein" evidence="1">
    <location>
        <begin position="27"/>
        <end position="466"/>
    </location>
</feature>
<evidence type="ECO:0008006" key="4">
    <source>
        <dbReference type="Google" id="ProtNLM"/>
    </source>
</evidence>
<accession>A0A2V1IRQ1</accession>
<keyword evidence="3" id="KW-1185">Reference proteome</keyword>
<dbReference type="EMBL" id="PUEC01000009">
    <property type="protein sequence ID" value="PWB02854.1"/>
    <property type="molecule type" value="Genomic_DNA"/>
</dbReference>
<keyword evidence="1" id="KW-0732">Signal</keyword>
<gene>
    <name evidence="2" type="ORF">C5O23_05350</name>
</gene>